<protein>
    <recommendedName>
        <fullName evidence="3">DUF4331 domain-containing protein</fullName>
    </recommendedName>
</protein>
<dbReference type="Pfam" id="PF14224">
    <property type="entry name" value="DUF4331"/>
    <property type="match status" value="1"/>
</dbReference>
<comment type="caution">
    <text evidence="1">The sequence shown here is derived from an EMBL/GenBank/DDBJ whole genome shotgun (WGS) entry which is preliminary data.</text>
</comment>
<dbReference type="AlphaFoldDB" id="A0A7W7Z9I4"/>
<evidence type="ECO:0008006" key="3">
    <source>
        <dbReference type="Google" id="ProtNLM"/>
    </source>
</evidence>
<organism evidence="1 2">
    <name type="scientific">Granulicella aggregans</name>
    <dbReference type="NCBI Taxonomy" id="474949"/>
    <lineage>
        <taxon>Bacteria</taxon>
        <taxon>Pseudomonadati</taxon>
        <taxon>Acidobacteriota</taxon>
        <taxon>Terriglobia</taxon>
        <taxon>Terriglobales</taxon>
        <taxon>Acidobacteriaceae</taxon>
        <taxon>Granulicella</taxon>
    </lineage>
</organism>
<accession>A0A7W7Z9I4</accession>
<proteinExistence type="predicted"/>
<dbReference type="EMBL" id="JACHIP010000001">
    <property type="protein sequence ID" value="MBB5055632.1"/>
    <property type="molecule type" value="Genomic_DNA"/>
</dbReference>
<sequence>MKHTKNWMRAAVAFTVMAGTVAFLTLAPSRQMKKVYGSDHREAPTVDGLPEGDITDLYSFTDPNDSTRVVFIVNVNPFAQAAEGGSYAFSPEMLYQFKIDNTGDAREDQVIQIVFDQPGQGQTASVYGPAVPTTTGARNTLVTSAPTATGKFGTVFGSASAVQAYVGLRDDPFVFDFAQFTRILNGSQDLFRAVGPFRGRPVRADGTSGVDTFAGFNVTSIAVSVPKAMLRGSTSKINVWATVSKLVPTRHGQNTYDQFERMGQQAIATVFVPAAQRDAFNFAIPENDVAAYSSLIPDALTTTDNDGTGNTTAGRAALLQAEGVAALPNGAPLLLGTNFGNTSKDLLRIALLPDVQRLDLDIPYGTLAIGQFGLQNGRPLDYSTIDVPFQLIRQLADVQFPSGVTGGGTATGRAALNCTAFPQCQDRRVLVVLQGTQFIKPDNTIVNYLDGNDYPFLATFPYIPAPHPLPGAAGTIDYPTQQ</sequence>
<gene>
    <name evidence="1" type="ORF">HDF16_000301</name>
</gene>
<dbReference type="InterPro" id="IPR025566">
    <property type="entry name" value="DUF4331"/>
</dbReference>
<dbReference type="RefSeq" id="WP_184213403.1">
    <property type="nucleotide sequence ID" value="NZ_JACHIP010000001.1"/>
</dbReference>
<evidence type="ECO:0000313" key="1">
    <source>
        <dbReference type="EMBL" id="MBB5055632.1"/>
    </source>
</evidence>
<reference evidence="1 2" key="1">
    <citation type="submission" date="2020-08" db="EMBL/GenBank/DDBJ databases">
        <title>Genomic Encyclopedia of Type Strains, Phase IV (KMG-V): Genome sequencing to study the core and pangenomes of soil and plant-associated prokaryotes.</title>
        <authorList>
            <person name="Whitman W."/>
        </authorList>
    </citation>
    <scope>NUCLEOTIDE SEQUENCE [LARGE SCALE GENOMIC DNA]</scope>
    <source>
        <strain evidence="1 2">M8UP14</strain>
    </source>
</reference>
<keyword evidence="2" id="KW-1185">Reference proteome</keyword>
<name>A0A7W7Z9I4_9BACT</name>
<dbReference type="Proteomes" id="UP000540989">
    <property type="component" value="Unassembled WGS sequence"/>
</dbReference>
<evidence type="ECO:0000313" key="2">
    <source>
        <dbReference type="Proteomes" id="UP000540989"/>
    </source>
</evidence>